<dbReference type="EMBL" id="DS547094">
    <property type="protein sequence ID" value="EDR12192.1"/>
    <property type="molecule type" value="Genomic_DNA"/>
</dbReference>
<dbReference type="HOGENOM" id="CLU_1115911_0_0_1"/>
<gene>
    <name evidence="1" type="ORF">LACBIDRAFT_323283</name>
</gene>
<dbReference type="GeneID" id="6072249"/>
<dbReference type="OrthoDB" id="4742101at2759"/>
<sequence>MKLNKASKTRVNVQDSGVTASNVRPYNSFQSPNGPLVEKIQSELWQFVFTSPFSLPYRIPRRRLSGPSSTTVSPDLDIEDSRFLSHWILGIPTPTITHIMASKVIAPFTGPLTPTANDGFAIYDATKAEKAPSLAVMTKIRPVGSQMHELSTGRADYLKYASWESFEKQDTSYFALRTFFRSSQSGLSFTEYASALADARNAVGTTLIPVNIYKYQFLSHANFRAHTILGCVVIGTCLCLMPSGKFPIV</sequence>
<reference evidence="1 2" key="1">
    <citation type="journal article" date="2008" name="Nature">
        <title>The genome of Laccaria bicolor provides insights into mycorrhizal symbiosis.</title>
        <authorList>
            <person name="Martin F."/>
            <person name="Aerts A."/>
            <person name="Ahren D."/>
            <person name="Brun A."/>
            <person name="Danchin E.G.J."/>
            <person name="Duchaussoy F."/>
            <person name="Gibon J."/>
            <person name="Kohler A."/>
            <person name="Lindquist E."/>
            <person name="Pereda V."/>
            <person name="Salamov A."/>
            <person name="Shapiro H.J."/>
            <person name="Wuyts J."/>
            <person name="Blaudez D."/>
            <person name="Buee M."/>
            <person name="Brokstein P."/>
            <person name="Canbaeck B."/>
            <person name="Cohen D."/>
            <person name="Courty P.E."/>
            <person name="Coutinho P.M."/>
            <person name="Delaruelle C."/>
            <person name="Detter J.C."/>
            <person name="Deveau A."/>
            <person name="DiFazio S."/>
            <person name="Duplessis S."/>
            <person name="Fraissinet-Tachet L."/>
            <person name="Lucic E."/>
            <person name="Frey-Klett P."/>
            <person name="Fourrey C."/>
            <person name="Feussner I."/>
            <person name="Gay G."/>
            <person name="Grimwood J."/>
            <person name="Hoegger P.J."/>
            <person name="Jain P."/>
            <person name="Kilaru S."/>
            <person name="Labbe J."/>
            <person name="Lin Y.C."/>
            <person name="Legue V."/>
            <person name="Le Tacon F."/>
            <person name="Marmeisse R."/>
            <person name="Melayah D."/>
            <person name="Montanini B."/>
            <person name="Muratet M."/>
            <person name="Nehls U."/>
            <person name="Niculita-Hirzel H."/>
            <person name="Oudot-Le Secq M.P."/>
            <person name="Peter M."/>
            <person name="Quesneville H."/>
            <person name="Rajashekar B."/>
            <person name="Reich M."/>
            <person name="Rouhier N."/>
            <person name="Schmutz J."/>
            <person name="Yin T."/>
            <person name="Chalot M."/>
            <person name="Henrissat B."/>
            <person name="Kuees U."/>
            <person name="Lucas S."/>
            <person name="Van de Peer Y."/>
            <person name="Podila G.K."/>
            <person name="Polle A."/>
            <person name="Pukkila P.J."/>
            <person name="Richardson P.M."/>
            <person name="Rouze P."/>
            <person name="Sanders I.R."/>
            <person name="Stajich J.E."/>
            <person name="Tunlid A."/>
            <person name="Tuskan G."/>
            <person name="Grigoriev I.V."/>
        </authorList>
    </citation>
    <scope>NUCLEOTIDE SEQUENCE [LARGE SCALE GENOMIC DNA]</scope>
    <source>
        <strain evidence="2">S238N-H82 / ATCC MYA-4686</strain>
    </source>
</reference>
<dbReference type="InParanoid" id="B0CZQ3"/>
<keyword evidence="2" id="KW-1185">Reference proteome</keyword>
<organism evidence="2">
    <name type="scientific">Laccaria bicolor (strain S238N-H82 / ATCC MYA-4686)</name>
    <name type="common">Bicoloured deceiver</name>
    <name type="synonym">Laccaria laccata var. bicolor</name>
    <dbReference type="NCBI Taxonomy" id="486041"/>
    <lineage>
        <taxon>Eukaryota</taxon>
        <taxon>Fungi</taxon>
        <taxon>Dikarya</taxon>
        <taxon>Basidiomycota</taxon>
        <taxon>Agaricomycotina</taxon>
        <taxon>Agaricomycetes</taxon>
        <taxon>Agaricomycetidae</taxon>
        <taxon>Agaricales</taxon>
        <taxon>Agaricineae</taxon>
        <taxon>Hydnangiaceae</taxon>
        <taxon>Laccaria</taxon>
    </lineage>
</organism>
<proteinExistence type="predicted"/>
<name>B0CZQ3_LACBS</name>
<accession>B0CZQ3</accession>
<dbReference type="STRING" id="486041.B0CZQ3"/>
<evidence type="ECO:0000313" key="2">
    <source>
        <dbReference type="Proteomes" id="UP000001194"/>
    </source>
</evidence>
<dbReference type="KEGG" id="lbc:LACBIDRAFT_323283"/>
<dbReference type="AlphaFoldDB" id="B0CZQ3"/>
<dbReference type="RefSeq" id="XP_001876456.1">
    <property type="nucleotide sequence ID" value="XM_001876421.1"/>
</dbReference>
<protein>
    <submittedName>
        <fullName evidence="1">Predicted protein</fullName>
    </submittedName>
</protein>
<dbReference type="Proteomes" id="UP000001194">
    <property type="component" value="Unassembled WGS sequence"/>
</dbReference>
<evidence type="ECO:0000313" key="1">
    <source>
        <dbReference type="EMBL" id="EDR12192.1"/>
    </source>
</evidence>